<dbReference type="KEGG" id="tpla:ElP_18790"/>
<evidence type="ECO:0000256" key="1">
    <source>
        <dbReference type="SAM" id="MobiDB-lite"/>
    </source>
</evidence>
<name>A0A518GZH4_9BACT</name>
<feature type="region of interest" description="Disordered" evidence="1">
    <location>
        <begin position="25"/>
        <end position="51"/>
    </location>
</feature>
<organism evidence="2 3">
    <name type="scientific">Tautonia plasticadhaerens</name>
    <dbReference type="NCBI Taxonomy" id="2527974"/>
    <lineage>
        <taxon>Bacteria</taxon>
        <taxon>Pseudomonadati</taxon>
        <taxon>Planctomycetota</taxon>
        <taxon>Planctomycetia</taxon>
        <taxon>Isosphaerales</taxon>
        <taxon>Isosphaeraceae</taxon>
        <taxon>Tautonia</taxon>
    </lineage>
</organism>
<dbReference type="EMBL" id="CP036426">
    <property type="protein sequence ID" value="QDV33998.1"/>
    <property type="molecule type" value="Genomic_DNA"/>
</dbReference>
<proteinExistence type="predicted"/>
<dbReference type="Proteomes" id="UP000317835">
    <property type="component" value="Chromosome"/>
</dbReference>
<dbReference type="AlphaFoldDB" id="A0A518GZH4"/>
<protein>
    <submittedName>
        <fullName evidence="2">Uncharacterized protein</fullName>
    </submittedName>
</protein>
<dbReference type="RefSeq" id="WP_145268563.1">
    <property type="nucleotide sequence ID" value="NZ_CP036426.1"/>
</dbReference>
<reference evidence="2 3" key="1">
    <citation type="submission" date="2019-02" db="EMBL/GenBank/DDBJ databases">
        <title>Deep-cultivation of Planctomycetes and their phenomic and genomic characterization uncovers novel biology.</title>
        <authorList>
            <person name="Wiegand S."/>
            <person name="Jogler M."/>
            <person name="Boedeker C."/>
            <person name="Pinto D."/>
            <person name="Vollmers J."/>
            <person name="Rivas-Marin E."/>
            <person name="Kohn T."/>
            <person name="Peeters S.H."/>
            <person name="Heuer A."/>
            <person name="Rast P."/>
            <person name="Oberbeckmann S."/>
            <person name="Bunk B."/>
            <person name="Jeske O."/>
            <person name="Meyerdierks A."/>
            <person name="Storesund J.E."/>
            <person name="Kallscheuer N."/>
            <person name="Luecker S."/>
            <person name="Lage O.M."/>
            <person name="Pohl T."/>
            <person name="Merkel B.J."/>
            <person name="Hornburger P."/>
            <person name="Mueller R.-W."/>
            <person name="Bruemmer F."/>
            <person name="Labrenz M."/>
            <person name="Spormann A.M."/>
            <person name="Op den Camp H."/>
            <person name="Overmann J."/>
            <person name="Amann R."/>
            <person name="Jetten M.S.M."/>
            <person name="Mascher T."/>
            <person name="Medema M.H."/>
            <person name="Devos D.P."/>
            <person name="Kaster A.-K."/>
            <person name="Ovreas L."/>
            <person name="Rohde M."/>
            <person name="Galperin M.Y."/>
            <person name="Jogler C."/>
        </authorList>
    </citation>
    <scope>NUCLEOTIDE SEQUENCE [LARGE SCALE GENOMIC DNA]</scope>
    <source>
        <strain evidence="2 3">ElP</strain>
    </source>
</reference>
<evidence type="ECO:0000313" key="2">
    <source>
        <dbReference type="EMBL" id="QDV33998.1"/>
    </source>
</evidence>
<keyword evidence="3" id="KW-1185">Reference proteome</keyword>
<evidence type="ECO:0000313" key="3">
    <source>
        <dbReference type="Proteomes" id="UP000317835"/>
    </source>
</evidence>
<accession>A0A518GZH4</accession>
<sequence>MASDDELKRALKAFKKRLKLTRLDDESGLSRGGGRKSGITGITPPPGHPSGVWEELVARGKLRRDMGGTYALVEGA</sequence>
<gene>
    <name evidence="2" type="ORF">ElP_18790</name>
</gene>